<proteinExistence type="predicted"/>
<comment type="caution">
    <text evidence="4">The sequence shown here is derived from an EMBL/GenBank/DDBJ whole genome shotgun (WGS) entry which is preliminary data.</text>
</comment>
<dbReference type="InterPro" id="IPR036271">
    <property type="entry name" value="Tet_transcr_reg_TetR-rel_C_sf"/>
</dbReference>
<accession>A0ABW3MAP7</accession>
<feature type="domain" description="Tetracycline repressor TetR C-terminal" evidence="3">
    <location>
        <begin position="5"/>
        <end position="143"/>
    </location>
</feature>
<dbReference type="Gene3D" id="1.10.357.10">
    <property type="entry name" value="Tetracycline Repressor, domain 2"/>
    <property type="match status" value="1"/>
</dbReference>
<dbReference type="Proteomes" id="UP001597045">
    <property type="component" value="Unassembled WGS sequence"/>
</dbReference>
<name>A0ABW3MAP7_9PSEU</name>
<evidence type="ECO:0000256" key="1">
    <source>
        <dbReference type="ARBA" id="ARBA00023015"/>
    </source>
</evidence>
<evidence type="ECO:0000256" key="2">
    <source>
        <dbReference type="ARBA" id="ARBA00023163"/>
    </source>
</evidence>
<evidence type="ECO:0000313" key="5">
    <source>
        <dbReference type="Proteomes" id="UP001597045"/>
    </source>
</evidence>
<gene>
    <name evidence="4" type="ORF">ACFQ1S_16415</name>
</gene>
<evidence type="ECO:0000259" key="3">
    <source>
        <dbReference type="Pfam" id="PF02909"/>
    </source>
</evidence>
<protein>
    <submittedName>
        <fullName evidence="4">TetR/AcrR family transcriptional regulator C-terminal domain-containing protein</fullName>
    </submittedName>
</protein>
<dbReference type="SUPFAM" id="SSF48498">
    <property type="entry name" value="Tetracyclin repressor-like, C-terminal domain"/>
    <property type="match status" value="1"/>
</dbReference>
<keyword evidence="2" id="KW-0804">Transcription</keyword>
<organism evidence="4 5">
    <name type="scientific">Kibdelosporangium lantanae</name>
    <dbReference type="NCBI Taxonomy" id="1497396"/>
    <lineage>
        <taxon>Bacteria</taxon>
        <taxon>Bacillati</taxon>
        <taxon>Actinomycetota</taxon>
        <taxon>Actinomycetes</taxon>
        <taxon>Pseudonocardiales</taxon>
        <taxon>Pseudonocardiaceae</taxon>
        <taxon>Kibdelosporangium</taxon>
    </lineage>
</organism>
<feature type="non-terminal residue" evidence="4">
    <location>
        <position position="1"/>
    </location>
</feature>
<dbReference type="Pfam" id="PF02909">
    <property type="entry name" value="TetR_C_1"/>
    <property type="match status" value="1"/>
</dbReference>
<dbReference type="InterPro" id="IPR004111">
    <property type="entry name" value="Repressor_TetR_C"/>
</dbReference>
<keyword evidence="1" id="KW-0805">Transcription regulation</keyword>
<keyword evidence="5" id="KW-1185">Reference proteome</keyword>
<reference evidence="5" key="1">
    <citation type="journal article" date="2019" name="Int. J. Syst. Evol. Microbiol.">
        <title>The Global Catalogue of Microorganisms (GCM) 10K type strain sequencing project: providing services to taxonomists for standard genome sequencing and annotation.</title>
        <authorList>
            <consortium name="The Broad Institute Genomics Platform"/>
            <consortium name="The Broad Institute Genome Sequencing Center for Infectious Disease"/>
            <person name="Wu L."/>
            <person name="Ma J."/>
        </authorList>
    </citation>
    <scope>NUCLEOTIDE SEQUENCE [LARGE SCALE GENOMIC DNA]</scope>
    <source>
        <strain evidence="5">JCM 31486</strain>
    </source>
</reference>
<sequence>DHADTDDGWRVRLRQRFLAARQVMLRHPWAPGLLHSRTTVPTSVYAYYDGIIGTLVDAGFSYHLAHQAIHALGSLPLGFTQEVFSPPNGSDESDMPAMTATLPHLAAMVTAELHDATDPALGWCDSQTEFEFTLDLLLDGLERLHDQPRNG</sequence>
<evidence type="ECO:0000313" key="4">
    <source>
        <dbReference type="EMBL" id="MFD1047017.1"/>
    </source>
</evidence>
<dbReference type="EMBL" id="JBHTIS010000892">
    <property type="protein sequence ID" value="MFD1047017.1"/>
    <property type="molecule type" value="Genomic_DNA"/>
</dbReference>